<organism evidence="1">
    <name type="scientific">Arundo donax</name>
    <name type="common">Giant reed</name>
    <name type="synonym">Donax arundinaceus</name>
    <dbReference type="NCBI Taxonomy" id="35708"/>
    <lineage>
        <taxon>Eukaryota</taxon>
        <taxon>Viridiplantae</taxon>
        <taxon>Streptophyta</taxon>
        <taxon>Embryophyta</taxon>
        <taxon>Tracheophyta</taxon>
        <taxon>Spermatophyta</taxon>
        <taxon>Magnoliopsida</taxon>
        <taxon>Liliopsida</taxon>
        <taxon>Poales</taxon>
        <taxon>Poaceae</taxon>
        <taxon>PACMAD clade</taxon>
        <taxon>Arundinoideae</taxon>
        <taxon>Arundineae</taxon>
        <taxon>Arundo</taxon>
    </lineage>
</organism>
<evidence type="ECO:0000313" key="1">
    <source>
        <dbReference type="EMBL" id="JAD75721.1"/>
    </source>
</evidence>
<dbReference type="AlphaFoldDB" id="A0A0A9CJG8"/>
<dbReference type="EMBL" id="GBRH01222174">
    <property type="protein sequence ID" value="JAD75721.1"/>
    <property type="molecule type" value="Transcribed_RNA"/>
</dbReference>
<reference evidence="1" key="1">
    <citation type="submission" date="2014-09" db="EMBL/GenBank/DDBJ databases">
        <authorList>
            <person name="Magalhaes I.L.F."/>
            <person name="Oliveira U."/>
            <person name="Santos F.R."/>
            <person name="Vidigal T.H.D.A."/>
            <person name="Brescovit A.D."/>
            <person name="Santos A.J."/>
        </authorList>
    </citation>
    <scope>NUCLEOTIDE SEQUENCE</scope>
    <source>
        <tissue evidence="1">Shoot tissue taken approximately 20 cm above the soil surface</tissue>
    </source>
</reference>
<sequence>MSRTSHFNSILSLADGSLFFRGRVPFIDNLPFLPTLLSMELMHSLLDMT</sequence>
<proteinExistence type="predicted"/>
<reference evidence="1" key="2">
    <citation type="journal article" date="2015" name="Data Brief">
        <title>Shoot transcriptome of the giant reed, Arundo donax.</title>
        <authorList>
            <person name="Barrero R.A."/>
            <person name="Guerrero F.D."/>
            <person name="Moolhuijzen P."/>
            <person name="Goolsby J.A."/>
            <person name="Tidwell J."/>
            <person name="Bellgard S.E."/>
            <person name="Bellgard M.I."/>
        </authorList>
    </citation>
    <scope>NUCLEOTIDE SEQUENCE</scope>
    <source>
        <tissue evidence="1">Shoot tissue taken approximately 20 cm above the soil surface</tissue>
    </source>
</reference>
<protein>
    <submittedName>
        <fullName evidence="1">Uncharacterized protein</fullName>
    </submittedName>
</protein>
<accession>A0A0A9CJG8</accession>
<name>A0A0A9CJG8_ARUDO</name>